<dbReference type="PANTHER" id="PTHR14024:SF49">
    <property type="entry name" value="LIPID STORAGE DROPLETS SURFACE-BINDING PROTEIN 1"/>
    <property type="match status" value="1"/>
</dbReference>
<dbReference type="Proteomes" id="UP001054945">
    <property type="component" value="Unassembled WGS sequence"/>
</dbReference>
<dbReference type="AlphaFoldDB" id="A0AAV4RSJ3"/>
<evidence type="ECO:0000313" key="6">
    <source>
        <dbReference type="Proteomes" id="UP001054945"/>
    </source>
</evidence>
<dbReference type="GO" id="GO:0010890">
    <property type="term" value="P:positive regulation of triglyceride storage"/>
    <property type="evidence" value="ECO:0007669"/>
    <property type="project" value="TreeGrafter"/>
</dbReference>
<comment type="similarity">
    <text evidence="2">Belongs to the perilipin family.</text>
</comment>
<dbReference type="GO" id="GO:0005811">
    <property type="term" value="C:lipid droplet"/>
    <property type="evidence" value="ECO:0007669"/>
    <property type="project" value="UniProtKB-SubCell"/>
</dbReference>
<evidence type="ECO:0000313" key="5">
    <source>
        <dbReference type="EMBL" id="GIY23255.1"/>
    </source>
</evidence>
<proteinExistence type="inferred from homology"/>
<feature type="compositionally biased region" description="Polar residues" evidence="4">
    <location>
        <begin position="389"/>
        <end position="408"/>
    </location>
</feature>
<dbReference type="GO" id="GO:0019915">
    <property type="term" value="P:lipid storage"/>
    <property type="evidence" value="ECO:0007669"/>
    <property type="project" value="TreeGrafter"/>
</dbReference>
<evidence type="ECO:0000256" key="3">
    <source>
        <dbReference type="ARBA" id="ARBA00022677"/>
    </source>
</evidence>
<keyword evidence="3" id="KW-0551">Lipid droplet</keyword>
<gene>
    <name evidence="5" type="primary">Plin3</name>
    <name evidence="5" type="ORF">CEXT_471721</name>
</gene>
<dbReference type="InterPro" id="IPR004279">
    <property type="entry name" value="Perilipin"/>
</dbReference>
<dbReference type="PANTHER" id="PTHR14024">
    <property type="entry name" value="PERILIPIN"/>
    <property type="match status" value="1"/>
</dbReference>
<reference evidence="5 6" key="1">
    <citation type="submission" date="2021-06" db="EMBL/GenBank/DDBJ databases">
        <title>Caerostris extrusa draft genome.</title>
        <authorList>
            <person name="Kono N."/>
            <person name="Arakawa K."/>
        </authorList>
    </citation>
    <scope>NUCLEOTIDE SEQUENCE [LARGE SCALE GENOMIC DNA]</scope>
</reference>
<comment type="subcellular location">
    <subcellularLocation>
        <location evidence="1">Lipid droplet</location>
    </subcellularLocation>
</comment>
<accession>A0AAV4RSJ3</accession>
<protein>
    <submittedName>
        <fullName evidence="5">Perilipin-3</fullName>
    </submittedName>
</protein>
<name>A0AAV4RSJ3_CAEEX</name>
<comment type="caution">
    <text evidence="5">The sequence shown here is derived from an EMBL/GenBank/DDBJ whole genome shotgun (WGS) entry which is preliminary data.</text>
</comment>
<feature type="compositionally biased region" description="Basic and acidic residues" evidence="4">
    <location>
        <begin position="357"/>
        <end position="388"/>
    </location>
</feature>
<evidence type="ECO:0000256" key="2">
    <source>
        <dbReference type="ARBA" id="ARBA00006311"/>
    </source>
</evidence>
<dbReference type="EMBL" id="BPLR01008253">
    <property type="protein sequence ID" value="GIY23255.1"/>
    <property type="molecule type" value="Genomic_DNA"/>
</dbReference>
<dbReference type="GO" id="GO:0005829">
    <property type="term" value="C:cytosol"/>
    <property type="evidence" value="ECO:0007669"/>
    <property type="project" value="TreeGrafter"/>
</dbReference>
<organism evidence="5 6">
    <name type="scientific">Caerostris extrusa</name>
    <name type="common">Bark spider</name>
    <name type="synonym">Caerostris bankana</name>
    <dbReference type="NCBI Taxonomy" id="172846"/>
    <lineage>
        <taxon>Eukaryota</taxon>
        <taxon>Metazoa</taxon>
        <taxon>Ecdysozoa</taxon>
        <taxon>Arthropoda</taxon>
        <taxon>Chelicerata</taxon>
        <taxon>Arachnida</taxon>
        <taxon>Araneae</taxon>
        <taxon>Araneomorphae</taxon>
        <taxon>Entelegynae</taxon>
        <taxon>Araneoidea</taxon>
        <taxon>Araneidae</taxon>
        <taxon>Caerostris</taxon>
    </lineage>
</organism>
<keyword evidence="6" id="KW-1185">Reference proteome</keyword>
<sequence>MARGEGDTPLKSNFVERVVKLPMVHVALDYATNTYSHIKEYNRLVNFTLTNAEKTATFVAGQAKPVVLKFEKQIQAVDDLACKGLGTLEEKVPFITKPADEIIGDTRKLYVDTVNSRLGDIKKYGNDTVKSAADFGIKQATAIFGKNLVNSVLTSVDDVLVITLSYLDHILPPSKDEKQSNGPTEETDKQSGLVRLSKLYNALRKRAHRGLLLQIEYIQEKSFDLFLTYPIRLIEISKTNLDSAVEYANKLWAAIWKQEVAESDEAEKNRIEQQLLLLARLVSKQVAATYTSIYPSPSETDGASDTQELHHAPAALVAVRDGAMWVMGMIKLIPQLLPMYLYGLALWLEEIRNRNKRPVDEKEEEVKENGSAQKDRNHSTHDHSHENNIHASNEDSGIDGSTSEENQD</sequence>
<dbReference type="SUPFAM" id="SSF109775">
    <property type="entry name" value="Mannose-6-phosphate receptor binding protein 1 (Tip47), C-terminal domain"/>
    <property type="match status" value="1"/>
</dbReference>
<dbReference type="Pfam" id="PF03036">
    <property type="entry name" value="Perilipin"/>
    <property type="match status" value="1"/>
</dbReference>
<feature type="region of interest" description="Disordered" evidence="4">
    <location>
        <begin position="357"/>
        <end position="408"/>
    </location>
</feature>
<evidence type="ECO:0000256" key="1">
    <source>
        <dbReference type="ARBA" id="ARBA00004502"/>
    </source>
</evidence>
<evidence type="ECO:0000256" key="4">
    <source>
        <dbReference type="SAM" id="MobiDB-lite"/>
    </source>
</evidence>